<organism evidence="2 3">
    <name type="scientific">Kouleothrix aurantiaca</name>
    <dbReference type="NCBI Taxonomy" id="186479"/>
    <lineage>
        <taxon>Bacteria</taxon>
        <taxon>Bacillati</taxon>
        <taxon>Chloroflexota</taxon>
        <taxon>Chloroflexia</taxon>
        <taxon>Chloroflexales</taxon>
        <taxon>Roseiflexineae</taxon>
        <taxon>Roseiflexaceae</taxon>
        <taxon>Kouleothrix</taxon>
    </lineage>
</organism>
<dbReference type="InterPro" id="IPR006342">
    <property type="entry name" value="FkbM_mtfrase"/>
</dbReference>
<comment type="caution">
    <text evidence="2">The sequence shown here is derived from an EMBL/GenBank/DDBJ whole genome shotgun (WGS) entry which is preliminary data.</text>
</comment>
<gene>
    <name evidence="2" type="ORF">SE17_06815</name>
</gene>
<keyword evidence="3" id="KW-1185">Reference proteome</keyword>
<reference evidence="2 3" key="1">
    <citation type="submission" date="2015-09" db="EMBL/GenBank/DDBJ databases">
        <title>Draft genome sequence of Kouleothrix aurantiaca JCM 19913.</title>
        <authorList>
            <person name="Hemp J."/>
        </authorList>
    </citation>
    <scope>NUCLEOTIDE SEQUENCE [LARGE SCALE GENOMIC DNA]</scope>
    <source>
        <strain evidence="2 3">COM-B</strain>
    </source>
</reference>
<dbReference type="Proteomes" id="UP000050509">
    <property type="component" value="Unassembled WGS sequence"/>
</dbReference>
<feature type="domain" description="Methyltransferase FkbM" evidence="1">
    <location>
        <begin position="11"/>
        <end position="65"/>
    </location>
</feature>
<evidence type="ECO:0000313" key="3">
    <source>
        <dbReference type="Proteomes" id="UP000050509"/>
    </source>
</evidence>
<name>A0A0P9D7S6_9CHLR</name>
<accession>A0A0P9D7S6</accession>
<evidence type="ECO:0000313" key="2">
    <source>
        <dbReference type="EMBL" id="KPV53922.1"/>
    </source>
</evidence>
<dbReference type="Gene3D" id="3.40.50.150">
    <property type="entry name" value="Vaccinia Virus protein VP39"/>
    <property type="match status" value="1"/>
</dbReference>
<dbReference type="InterPro" id="IPR029063">
    <property type="entry name" value="SAM-dependent_MTases_sf"/>
</dbReference>
<dbReference type="SUPFAM" id="SSF53335">
    <property type="entry name" value="S-adenosyl-L-methionine-dependent methyltransferases"/>
    <property type="match status" value="1"/>
</dbReference>
<proteinExistence type="predicted"/>
<protein>
    <recommendedName>
        <fullName evidence="1">Methyltransferase FkbM domain-containing protein</fullName>
    </recommendedName>
</protein>
<dbReference type="AlphaFoldDB" id="A0A0P9D7S6"/>
<sequence>MDDYAKQNAWPTFVKIDIEGAEVQALIGAKGLLESEKAPVLLITAHSSQLEKEVKDILLQAGYKITDFPHMIHALPPRMHMV</sequence>
<dbReference type="Pfam" id="PF05050">
    <property type="entry name" value="Methyltransf_21"/>
    <property type="match status" value="1"/>
</dbReference>
<dbReference type="EMBL" id="LJCR01000149">
    <property type="protein sequence ID" value="KPV53922.1"/>
    <property type="molecule type" value="Genomic_DNA"/>
</dbReference>
<dbReference type="PATRIC" id="fig|186479.3.peg.1972"/>
<evidence type="ECO:0000259" key="1">
    <source>
        <dbReference type="Pfam" id="PF05050"/>
    </source>
</evidence>